<gene>
    <name evidence="8" type="ORF">UU02_C0002G0003</name>
</gene>
<dbReference type="InterPro" id="IPR036388">
    <property type="entry name" value="WH-like_DNA-bd_sf"/>
</dbReference>
<reference evidence="8 9" key="1">
    <citation type="journal article" date="2015" name="Nature">
        <title>rRNA introns, odd ribosomes, and small enigmatic genomes across a large radiation of phyla.</title>
        <authorList>
            <person name="Brown C.T."/>
            <person name="Hug L.A."/>
            <person name="Thomas B.C."/>
            <person name="Sharon I."/>
            <person name="Castelle C.J."/>
            <person name="Singh A."/>
            <person name="Wilkins M.J."/>
            <person name="Williams K.H."/>
            <person name="Banfield J.F."/>
        </authorList>
    </citation>
    <scope>NUCLEOTIDE SEQUENCE [LARGE SCALE GENOMIC DNA]</scope>
</reference>
<keyword evidence="2" id="KW-0805">Transcription regulation</keyword>
<evidence type="ECO:0000259" key="6">
    <source>
        <dbReference type="Pfam" id="PF04542"/>
    </source>
</evidence>
<keyword evidence="5" id="KW-0804">Transcription</keyword>
<evidence type="ECO:0000313" key="8">
    <source>
        <dbReference type="EMBL" id="KKR64714.1"/>
    </source>
</evidence>
<keyword evidence="4" id="KW-0238">DNA-binding</keyword>
<organism evidence="8 9">
    <name type="scientific">Candidatus Woesebacteria bacterium GW2011_GWA1_40_43</name>
    <dbReference type="NCBI Taxonomy" id="1618553"/>
    <lineage>
        <taxon>Bacteria</taxon>
        <taxon>Candidatus Woeseibacteriota</taxon>
    </lineage>
</organism>
<feature type="domain" description="RNA polymerase sigma factor 70 region 4 type 2" evidence="7">
    <location>
        <begin position="92"/>
        <end position="140"/>
    </location>
</feature>
<name>A0A0G0SIU8_9BACT</name>
<evidence type="ECO:0000313" key="9">
    <source>
        <dbReference type="Proteomes" id="UP000034293"/>
    </source>
</evidence>
<proteinExistence type="inferred from homology"/>
<dbReference type="InterPro" id="IPR013324">
    <property type="entry name" value="RNA_pol_sigma_r3/r4-like"/>
</dbReference>
<dbReference type="Gene3D" id="1.10.1740.10">
    <property type="match status" value="1"/>
</dbReference>
<dbReference type="InterPro" id="IPR039425">
    <property type="entry name" value="RNA_pol_sigma-70-like"/>
</dbReference>
<dbReference type="Gene3D" id="1.10.10.10">
    <property type="entry name" value="Winged helix-like DNA-binding domain superfamily/Winged helix DNA-binding domain"/>
    <property type="match status" value="1"/>
</dbReference>
<dbReference type="CDD" id="cd06171">
    <property type="entry name" value="Sigma70_r4"/>
    <property type="match status" value="1"/>
</dbReference>
<dbReference type="InterPro" id="IPR007627">
    <property type="entry name" value="RNA_pol_sigma70_r2"/>
</dbReference>
<dbReference type="InterPro" id="IPR013325">
    <property type="entry name" value="RNA_pol_sigma_r2"/>
</dbReference>
<comment type="similarity">
    <text evidence="1">Belongs to the sigma-70 factor family. ECF subfamily.</text>
</comment>
<evidence type="ECO:0000256" key="2">
    <source>
        <dbReference type="ARBA" id="ARBA00023015"/>
    </source>
</evidence>
<dbReference type="EMBL" id="LBZA01000002">
    <property type="protein sequence ID" value="KKR64714.1"/>
    <property type="molecule type" value="Genomic_DNA"/>
</dbReference>
<accession>A0A0G0SIU8</accession>
<dbReference type="PANTHER" id="PTHR43133:SF8">
    <property type="entry name" value="RNA POLYMERASE SIGMA FACTOR HI_1459-RELATED"/>
    <property type="match status" value="1"/>
</dbReference>
<dbReference type="InterPro" id="IPR013249">
    <property type="entry name" value="RNA_pol_sigma70_r4_t2"/>
</dbReference>
<evidence type="ECO:0000259" key="7">
    <source>
        <dbReference type="Pfam" id="PF08281"/>
    </source>
</evidence>
<dbReference type="InterPro" id="IPR014284">
    <property type="entry name" value="RNA_pol_sigma-70_dom"/>
</dbReference>
<comment type="caution">
    <text evidence="8">The sequence shown here is derived from an EMBL/GenBank/DDBJ whole genome shotgun (WGS) entry which is preliminary data.</text>
</comment>
<dbReference type="Pfam" id="PF04542">
    <property type="entry name" value="Sigma70_r2"/>
    <property type="match status" value="1"/>
</dbReference>
<sequence>MKRMGANERQVEEVVEETVVAAWKGWNTFRHKSSYFTWLCRIALNKIADYYHDQINHNSKLIVPFIEALTDTDNRSLSPEESLALKELRKSVNSCLDLMSPEKRKLLQFRYWYDLSYTEISKILGISERAVEGQIYRAKTEFAKVWTNNSK</sequence>
<dbReference type="GO" id="GO:0016987">
    <property type="term" value="F:sigma factor activity"/>
    <property type="evidence" value="ECO:0007669"/>
    <property type="project" value="UniProtKB-KW"/>
</dbReference>
<dbReference type="GO" id="GO:0003677">
    <property type="term" value="F:DNA binding"/>
    <property type="evidence" value="ECO:0007669"/>
    <property type="project" value="UniProtKB-KW"/>
</dbReference>
<dbReference type="SUPFAM" id="SSF88659">
    <property type="entry name" value="Sigma3 and sigma4 domains of RNA polymerase sigma factors"/>
    <property type="match status" value="1"/>
</dbReference>
<dbReference type="GO" id="GO:0006352">
    <property type="term" value="P:DNA-templated transcription initiation"/>
    <property type="evidence" value="ECO:0007669"/>
    <property type="project" value="InterPro"/>
</dbReference>
<keyword evidence="3" id="KW-0731">Sigma factor</keyword>
<dbReference type="NCBIfam" id="TIGR02937">
    <property type="entry name" value="sigma70-ECF"/>
    <property type="match status" value="1"/>
</dbReference>
<feature type="domain" description="RNA polymerase sigma-70 region 2" evidence="6">
    <location>
        <begin position="2"/>
        <end position="53"/>
    </location>
</feature>
<dbReference type="Pfam" id="PF08281">
    <property type="entry name" value="Sigma70_r4_2"/>
    <property type="match status" value="1"/>
</dbReference>
<dbReference type="SUPFAM" id="SSF88946">
    <property type="entry name" value="Sigma2 domain of RNA polymerase sigma factors"/>
    <property type="match status" value="1"/>
</dbReference>
<dbReference type="PANTHER" id="PTHR43133">
    <property type="entry name" value="RNA POLYMERASE ECF-TYPE SIGMA FACTO"/>
    <property type="match status" value="1"/>
</dbReference>
<evidence type="ECO:0000256" key="3">
    <source>
        <dbReference type="ARBA" id="ARBA00023082"/>
    </source>
</evidence>
<dbReference type="AlphaFoldDB" id="A0A0G0SIU8"/>
<evidence type="ECO:0000256" key="4">
    <source>
        <dbReference type="ARBA" id="ARBA00023125"/>
    </source>
</evidence>
<evidence type="ECO:0000256" key="1">
    <source>
        <dbReference type="ARBA" id="ARBA00010641"/>
    </source>
</evidence>
<dbReference type="Proteomes" id="UP000034293">
    <property type="component" value="Unassembled WGS sequence"/>
</dbReference>
<protein>
    <submittedName>
        <fullName evidence="8">Rna polymerase sigma-70 factor</fullName>
    </submittedName>
</protein>
<evidence type="ECO:0000256" key="5">
    <source>
        <dbReference type="ARBA" id="ARBA00023163"/>
    </source>
</evidence>